<sequence>MNSDRRNSMRFSVAPSRVKAQLRVGKDTYKAELLDESMAGFAVAVEIPRRKLGEQGFVCESDCPLFGEIARLSVTGHSEYEVQIISIVPREDESVSATKSRVCLRLGTRVVREIYGEDRNSVGRNLRLTAAMGLAMLFSLYCTAQSFSGQLASMVPSAELAWGNMLEQWQTLGSGERSWRKEIAHATSHGYVVPNSEEMTKLIEFSKSLPTLHRVEKVMLFQQDSKFLQQLNLTADQMLAVRKIAMEAEAAMEQLWLQLKHDQEVFAEQLSILLVELETRILANLNSEQAKMWMHAQFG</sequence>
<evidence type="ECO:0008006" key="3">
    <source>
        <dbReference type="Google" id="ProtNLM"/>
    </source>
</evidence>
<dbReference type="Proteomes" id="UP000318626">
    <property type="component" value="Chromosome"/>
</dbReference>
<dbReference type="AlphaFoldDB" id="A0A518CFL7"/>
<organism evidence="1 2">
    <name type="scientific">Bremerella volcania</name>
    <dbReference type="NCBI Taxonomy" id="2527984"/>
    <lineage>
        <taxon>Bacteria</taxon>
        <taxon>Pseudomonadati</taxon>
        <taxon>Planctomycetota</taxon>
        <taxon>Planctomycetia</taxon>
        <taxon>Pirellulales</taxon>
        <taxon>Pirellulaceae</taxon>
        <taxon>Bremerella</taxon>
    </lineage>
</organism>
<name>A0A518CFL7_9BACT</name>
<reference evidence="2" key="1">
    <citation type="submission" date="2019-02" db="EMBL/GenBank/DDBJ databases">
        <title>Deep-cultivation of Planctomycetes and their phenomic and genomic characterization uncovers novel biology.</title>
        <authorList>
            <person name="Wiegand S."/>
            <person name="Jogler M."/>
            <person name="Boedeker C."/>
            <person name="Pinto D."/>
            <person name="Vollmers J."/>
            <person name="Rivas-Marin E."/>
            <person name="Kohn T."/>
            <person name="Peeters S.H."/>
            <person name="Heuer A."/>
            <person name="Rast P."/>
            <person name="Oberbeckmann S."/>
            <person name="Bunk B."/>
            <person name="Jeske O."/>
            <person name="Meyerdierks A."/>
            <person name="Storesund J.E."/>
            <person name="Kallscheuer N."/>
            <person name="Luecker S."/>
            <person name="Lage O.M."/>
            <person name="Pohl T."/>
            <person name="Merkel B.J."/>
            <person name="Hornburger P."/>
            <person name="Mueller R.-W."/>
            <person name="Bruemmer F."/>
            <person name="Labrenz M."/>
            <person name="Spormann A.M."/>
            <person name="Op den Camp H."/>
            <person name="Overmann J."/>
            <person name="Amann R."/>
            <person name="Jetten M.S.M."/>
            <person name="Mascher T."/>
            <person name="Medema M.H."/>
            <person name="Devos D.P."/>
            <person name="Kaster A.-K."/>
            <person name="Ovreas L."/>
            <person name="Rohde M."/>
            <person name="Galperin M.Y."/>
            <person name="Jogler C."/>
        </authorList>
    </citation>
    <scope>NUCLEOTIDE SEQUENCE [LARGE SCALE GENOMIC DNA]</scope>
    <source>
        <strain evidence="2">Pan97</strain>
    </source>
</reference>
<accession>A0A518CFL7</accession>
<dbReference type="KEGG" id="bvo:Pan97_50860"/>
<keyword evidence="2" id="KW-1185">Reference proteome</keyword>
<dbReference type="EMBL" id="CP036289">
    <property type="protein sequence ID" value="QDU78007.1"/>
    <property type="molecule type" value="Genomic_DNA"/>
</dbReference>
<protein>
    <recommendedName>
        <fullName evidence="3">PilZ domain-containing protein</fullName>
    </recommendedName>
</protein>
<evidence type="ECO:0000313" key="2">
    <source>
        <dbReference type="Proteomes" id="UP000318626"/>
    </source>
</evidence>
<gene>
    <name evidence="1" type="ORF">Pan97_50860</name>
</gene>
<proteinExistence type="predicted"/>
<evidence type="ECO:0000313" key="1">
    <source>
        <dbReference type="EMBL" id="QDU78007.1"/>
    </source>
</evidence>